<evidence type="ECO:0000256" key="8">
    <source>
        <dbReference type="PIRSR" id="PIRSR601382-3"/>
    </source>
</evidence>
<feature type="compositionally biased region" description="Polar residues" evidence="10">
    <location>
        <begin position="113"/>
        <end position="126"/>
    </location>
</feature>
<dbReference type="AlphaFoldDB" id="A0A9P8CZ88"/>
<protein>
    <recommendedName>
        <fullName evidence="9">alpha-1,2-Mannosidase</fullName>
        <ecNumber evidence="9">3.2.1.-</ecNumber>
    </recommendedName>
</protein>
<dbReference type="Proteomes" id="UP000717515">
    <property type="component" value="Unassembled WGS sequence"/>
</dbReference>
<dbReference type="InterPro" id="IPR001382">
    <property type="entry name" value="Glyco_hydro_47"/>
</dbReference>
<dbReference type="GO" id="GO:0004571">
    <property type="term" value="F:mannosyl-oligosaccharide 1,2-alpha-mannosidase activity"/>
    <property type="evidence" value="ECO:0007669"/>
    <property type="project" value="InterPro"/>
</dbReference>
<evidence type="ECO:0000256" key="9">
    <source>
        <dbReference type="RuleBase" id="RU361193"/>
    </source>
</evidence>
<accession>A0A9P8CZ88</accession>
<feature type="transmembrane region" description="Helical" evidence="11">
    <location>
        <begin position="87"/>
        <end position="111"/>
    </location>
</feature>
<feature type="active site" description="Proton donor" evidence="6">
    <location>
        <position position="282"/>
    </location>
</feature>
<evidence type="ECO:0000256" key="4">
    <source>
        <dbReference type="ARBA" id="ARBA00022801"/>
    </source>
</evidence>
<dbReference type="GO" id="GO:0005975">
    <property type="term" value="P:carbohydrate metabolic process"/>
    <property type="evidence" value="ECO:0007669"/>
    <property type="project" value="InterPro"/>
</dbReference>
<dbReference type="EMBL" id="JAIFTL010000020">
    <property type="protein sequence ID" value="KAG9326393.1"/>
    <property type="molecule type" value="Genomic_DNA"/>
</dbReference>
<dbReference type="GO" id="GO:0016020">
    <property type="term" value="C:membrane"/>
    <property type="evidence" value="ECO:0007669"/>
    <property type="project" value="InterPro"/>
</dbReference>
<feature type="active site" description="Proton donor" evidence="6">
    <location>
        <position position="522"/>
    </location>
</feature>
<organism evidence="12 13">
    <name type="scientific">Mortierella alpina</name>
    <name type="common">Oleaginous fungus</name>
    <name type="synonym">Mortierella renispora</name>
    <dbReference type="NCBI Taxonomy" id="64518"/>
    <lineage>
        <taxon>Eukaryota</taxon>
        <taxon>Fungi</taxon>
        <taxon>Fungi incertae sedis</taxon>
        <taxon>Mucoromycota</taxon>
        <taxon>Mortierellomycotina</taxon>
        <taxon>Mortierellomycetes</taxon>
        <taxon>Mortierellales</taxon>
        <taxon>Mortierellaceae</taxon>
        <taxon>Mortierella</taxon>
    </lineage>
</organism>
<feature type="disulfide bond" evidence="8">
    <location>
        <begin position="479"/>
        <end position="508"/>
    </location>
</feature>
<dbReference type="SUPFAM" id="SSF48225">
    <property type="entry name" value="Seven-hairpin glycosidases"/>
    <property type="match status" value="1"/>
</dbReference>
<feature type="binding site" evidence="7">
    <location>
        <position position="642"/>
    </location>
    <ligand>
        <name>Ca(2+)</name>
        <dbReference type="ChEBI" id="CHEBI:29108"/>
    </ligand>
</feature>
<comment type="pathway">
    <text evidence="2">Protein modification; protein glycosylation.</text>
</comment>
<evidence type="ECO:0000256" key="7">
    <source>
        <dbReference type="PIRSR" id="PIRSR601382-2"/>
    </source>
</evidence>
<feature type="active site" evidence="6">
    <location>
        <position position="411"/>
    </location>
</feature>
<evidence type="ECO:0000256" key="3">
    <source>
        <dbReference type="ARBA" id="ARBA00007658"/>
    </source>
</evidence>
<feature type="region of interest" description="Disordered" evidence="10">
    <location>
        <begin position="27"/>
        <end position="51"/>
    </location>
</feature>
<evidence type="ECO:0000256" key="11">
    <source>
        <dbReference type="SAM" id="Phobius"/>
    </source>
</evidence>
<keyword evidence="4 9" id="KW-0378">Hydrolase</keyword>
<evidence type="ECO:0000256" key="6">
    <source>
        <dbReference type="PIRSR" id="PIRSR601382-1"/>
    </source>
</evidence>
<keyword evidence="5 8" id="KW-1015">Disulfide bond</keyword>
<dbReference type="Pfam" id="PF01532">
    <property type="entry name" value="Glyco_hydro_47"/>
    <property type="match status" value="1"/>
</dbReference>
<proteinExistence type="inferred from homology"/>
<keyword evidence="9" id="KW-0326">Glycosidase</keyword>
<keyword evidence="11" id="KW-0472">Membrane</keyword>
<feature type="active site" evidence="6">
    <location>
        <position position="557"/>
    </location>
</feature>
<dbReference type="GO" id="GO:0005509">
    <property type="term" value="F:calcium ion binding"/>
    <property type="evidence" value="ECO:0007669"/>
    <property type="project" value="InterPro"/>
</dbReference>
<keyword evidence="7" id="KW-0479">Metal-binding</keyword>
<name>A0A9P8CZ88_MORAP</name>
<evidence type="ECO:0000313" key="13">
    <source>
        <dbReference type="Proteomes" id="UP000717515"/>
    </source>
</evidence>
<comment type="similarity">
    <text evidence="3 9">Belongs to the glycosyl hydrolase 47 family.</text>
</comment>
<gene>
    <name evidence="12" type="ORF">KVV02_008013</name>
</gene>
<dbReference type="EC" id="3.2.1.-" evidence="9"/>
<dbReference type="GO" id="GO:0036503">
    <property type="term" value="P:ERAD pathway"/>
    <property type="evidence" value="ECO:0007669"/>
    <property type="project" value="UniProtKB-ARBA"/>
</dbReference>
<evidence type="ECO:0000256" key="1">
    <source>
        <dbReference type="ARBA" id="ARBA00001913"/>
    </source>
</evidence>
<dbReference type="Gene3D" id="1.50.10.10">
    <property type="match status" value="1"/>
</dbReference>
<evidence type="ECO:0000313" key="12">
    <source>
        <dbReference type="EMBL" id="KAG9326393.1"/>
    </source>
</evidence>
<reference evidence="12" key="1">
    <citation type="submission" date="2021-07" db="EMBL/GenBank/DDBJ databases">
        <title>Draft genome of Mortierella alpina, strain LL118, isolated from an aspen leaf litter sample.</title>
        <authorList>
            <person name="Yang S."/>
            <person name="Vinatzer B.A."/>
        </authorList>
    </citation>
    <scope>NUCLEOTIDE SEQUENCE</scope>
    <source>
        <strain evidence="12">LL118</strain>
    </source>
</reference>
<dbReference type="InterPro" id="IPR036026">
    <property type="entry name" value="Seven-hairpin_glycosidases"/>
</dbReference>
<comment type="caution">
    <text evidence="12">The sequence shown here is derived from an EMBL/GenBank/DDBJ whole genome shotgun (WGS) entry which is preliminary data.</text>
</comment>
<keyword evidence="11" id="KW-1133">Transmembrane helix</keyword>
<keyword evidence="7" id="KW-0106">Calcium</keyword>
<evidence type="ECO:0000256" key="10">
    <source>
        <dbReference type="SAM" id="MobiDB-lite"/>
    </source>
</evidence>
<dbReference type="PANTHER" id="PTHR11742">
    <property type="entry name" value="MANNOSYL-OLIGOSACCHARIDE ALPHA-1,2-MANNOSIDASE-RELATED"/>
    <property type="match status" value="1"/>
</dbReference>
<keyword evidence="11" id="KW-0812">Transmembrane</keyword>
<dbReference type="PANTHER" id="PTHR11742:SF103">
    <property type="entry name" value="ENDOPLASMIC RETICULUM MANNOSIDASE MNL2-RELATED"/>
    <property type="match status" value="1"/>
</dbReference>
<evidence type="ECO:0000256" key="2">
    <source>
        <dbReference type="ARBA" id="ARBA00004922"/>
    </source>
</evidence>
<feature type="region of interest" description="Disordered" evidence="10">
    <location>
        <begin position="113"/>
        <end position="160"/>
    </location>
</feature>
<dbReference type="InterPro" id="IPR012341">
    <property type="entry name" value="6hp_glycosidase-like_sf"/>
</dbReference>
<dbReference type="PRINTS" id="PR00747">
    <property type="entry name" value="GLYHDRLASE47"/>
</dbReference>
<dbReference type="InterPro" id="IPR050749">
    <property type="entry name" value="Glycosyl_Hydrolase_47"/>
</dbReference>
<evidence type="ECO:0000256" key="5">
    <source>
        <dbReference type="ARBA" id="ARBA00023157"/>
    </source>
</evidence>
<dbReference type="GO" id="GO:0005783">
    <property type="term" value="C:endoplasmic reticulum"/>
    <property type="evidence" value="ECO:0007669"/>
    <property type="project" value="TreeGrafter"/>
</dbReference>
<comment type="cofactor">
    <cofactor evidence="1 7">
        <name>Ca(2+)</name>
        <dbReference type="ChEBI" id="CHEBI:29108"/>
    </cofactor>
</comment>
<sequence>MDPSSSPPRHDNASFVVDIEKGIDSSAAQSTTASTFASPGSRSSPKSAASPLPLAAAAGPIAGLQRLFRRNPSTVISGRYTISFRQILLLIMILSSLVLLWFMATGTAYGLQLNQNQSKPPSSASRIDSKRPAADNSITRPAVIPPQNGATPPSGDKAATAKERFDRVRGKGSVTSLKKIQYAFAPESNEDRVEREKRLEAVRQGFAHAWKGYREHAWGHDEVRPVAGGYRDAFNGWGATMIDSLDTLVIMGFNEEFDEALEWVKTSFDMTRNPTAQLQFFETVIRYLGGFLSAYDLTGEKVLLDKAEELGNYMLNAFQDKVMPNGRVAVQKSANSPAYSFVLAEVGTIQLEFTRLSQLTNNPIYDQKAQKIFQVLGTATSELPGLLPAYVQNSNGQHFSNFKATVGGMVDSYYEYLLKEWIILDGAVPEYKTMFETAVNSMEQHMVLRPDNGSQDYVLFGQVYSNSKTVEADMEHLACFIAGSLAMGSKYFDRPKDMILAKQVAQSCYLSYHHSETGIGPEAMKFDLGQKSGTFVAKPDTFYSRSISNKSYILRPETLESLWILYRLTGEKKYQDQAWEIFQALEKSCRTKIAYSGLRDVNQPGSYDDKMESFFMAETMKYLYLMFSTPDVISLDDFVLNTEAHPIRRT</sequence>